<dbReference type="EMBL" id="CP101508">
    <property type="protein sequence ID" value="UTV27787.1"/>
    <property type="molecule type" value="Genomic_DNA"/>
</dbReference>
<dbReference type="Pfam" id="PF12724">
    <property type="entry name" value="Flavodoxin_5"/>
    <property type="match status" value="1"/>
</dbReference>
<dbReference type="Proteomes" id="UP001057998">
    <property type="component" value="Chromosome 1"/>
</dbReference>
<evidence type="ECO:0000313" key="9">
    <source>
        <dbReference type="EMBL" id="UTV27787.1"/>
    </source>
</evidence>
<dbReference type="GO" id="GO:0016491">
    <property type="term" value="F:oxidoreductase activity"/>
    <property type="evidence" value="ECO:0007669"/>
    <property type="project" value="UniProtKB-KW"/>
</dbReference>
<dbReference type="InterPro" id="IPR044264">
    <property type="entry name" value="HemG"/>
</dbReference>
<dbReference type="InterPro" id="IPR052200">
    <property type="entry name" value="Protoporphyrinogen_IX_DH"/>
</dbReference>
<evidence type="ECO:0000256" key="2">
    <source>
        <dbReference type="ARBA" id="ARBA00022643"/>
    </source>
</evidence>
<evidence type="ECO:0000256" key="5">
    <source>
        <dbReference type="ARBA" id="ARBA00023136"/>
    </source>
</evidence>
<evidence type="ECO:0000256" key="1">
    <source>
        <dbReference type="ARBA" id="ARBA00022630"/>
    </source>
</evidence>
<keyword evidence="2 7" id="KW-0288">FMN</keyword>
<comment type="catalytic activity">
    <reaction evidence="7">
        <text>protoporphyrinogen IX + 3 a ubiquinone = protoporphyrin IX + 3 a ubiquinol</text>
        <dbReference type="Rhea" id="RHEA:63936"/>
        <dbReference type="Rhea" id="RHEA-COMP:9565"/>
        <dbReference type="Rhea" id="RHEA-COMP:9566"/>
        <dbReference type="ChEBI" id="CHEBI:16389"/>
        <dbReference type="ChEBI" id="CHEBI:17976"/>
        <dbReference type="ChEBI" id="CHEBI:57306"/>
        <dbReference type="ChEBI" id="CHEBI:57307"/>
    </reaction>
</comment>
<evidence type="ECO:0000259" key="8">
    <source>
        <dbReference type="Pfam" id="PF12724"/>
    </source>
</evidence>
<organism evidence="9 10">
    <name type="scientific">Photobacterium atrarenae</name>
    <dbReference type="NCBI Taxonomy" id="865757"/>
    <lineage>
        <taxon>Bacteria</taxon>
        <taxon>Pseudomonadati</taxon>
        <taxon>Pseudomonadota</taxon>
        <taxon>Gammaproteobacteria</taxon>
        <taxon>Vibrionales</taxon>
        <taxon>Vibrionaceae</taxon>
        <taxon>Photobacterium</taxon>
    </lineage>
</organism>
<keyword evidence="5" id="KW-0472">Membrane</keyword>
<evidence type="ECO:0000256" key="3">
    <source>
        <dbReference type="ARBA" id="ARBA00022741"/>
    </source>
</evidence>
<evidence type="ECO:0000313" key="10">
    <source>
        <dbReference type="Proteomes" id="UP001057998"/>
    </source>
</evidence>
<evidence type="ECO:0000256" key="6">
    <source>
        <dbReference type="ARBA" id="ARBA00023244"/>
    </source>
</evidence>
<keyword evidence="1 7" id="KW-0285">Flavoprotein</keyword>
<evidence type="ECO:0000256" key="7">
    <source>
        <dbReference type="HAMAP-Rule" id="MF_00853"/>
    </source>
</evidence>
<keyword evidence="4 7" id="KW-0560">Oxidoreductase</keyword>
<comment type="subcellular location">
    <subcellularLocation>
        <location evidence="7">Cell membrane</location>
        <topology evidence="7">Peripheral membrane protein</topology>
    </subcellularLocation>
</comment>
<feature type="domain" description="Flavodoxin" evidence="8">
    <location>
        <begin position="5"/>
        <end position="152"/>
    </location>
</feature>
<comment type="similarity">
    <text evidence="7">Belongs to the HemG family.</text>
</comment>
<protein>
    <recommendedName>
        <fullName evidence="7">Protoporphyrinogen IX dehydrogenase [quinone]</fullName>
        <ecNumber evidence="7">1.3.5.3</ecNumber>
    </recommendedName>
    <alternativeName>
        <fullName evidence="7">Protoporphyrinogen IX dehydrogenase [menaquinone]</fullName>
    </alternativeName>
    <alternativeName>
        <fullName evidence="7">Protoporphyrinogen IX dehydrogenase [ubiquinone]</fullName>
    </alternativeName>
    <alternativeName>
        <fullName evidence="7">Protoporphyrinogen oxidase</fullName>
        <shortName evidence="7">PPO</shortName>
    </alternativeName>
</protein>
<dbReference type="InterPro" id="IPR029039">
    <property type="entry name" value="Flavoprotein-like_sf"/>
</dbReference>
<dbReference type="NCBIfam" id="NF008316">
    <property type="entry name" value="PRK11104.1"/>
    <property type="match status" value="1"/>
</dbReference>
<accession>A0ABY5GEV5</accession>
<dbReference type="EC" id="1.3.5.3" evidence="7"/>
<comment type="pathway">
    <text evidence="7">Porphyrin-containing compound metabolism; protoporphyrin-IX biosynthesis; protoporphyrin-IX from protoporphyrinogen-IX: step 1/1.</text>
</comment>
<dbReference type="PANTHER" id="PTHR38030">
    <property type="entry name" value="PROTOPORPHYRINOGEN IX DEHYDROGENASE [MENAQUINONE]"/>
    <property type="match status" value="1"/>
</dbReference>
<gene>
    <name evidence="7 9" type="primary">hemG</name>
    <name evidence="9" type="ORF">NNL38_00100</name>
</gene>
<keyword evidence="10" id="KW-1185">Reference proteome</keyword>
<dbReference type="InterPro" id="IPR026816">
    <property type="entry name" value="Flavodoxin_dom"/>
</dbReference>
<reference evidence="9" key="1">
    <citation type="submission" date="2022-07" db="EMBL/GenBank/DDBJ databases">
        <title>Genome sequencing of Photobacterium atrarenae GJH2-4.</title>
        <authorList>
            <person name="Park S.-J."/>
        </authorList>
    </citation>
    <scope>NUCLEOTIDE SEQUENCE</scope>
    <source>
        <strain evidence="9">GJH2-4</strain>
    </source>
</reference>
<keyword evidence="6 7" id="KW-0627">Porphyrin biosynthesis</keyword>
<dbReference type="SUPFAM" id="SSF52218">
    <property type="entry name" value="Flavoproteins"/>
    <property type="match status" value="1"/>
</dbReference>
<comment type="catalytic activity">
    <reaction evidence="7">
        <text>protoporphyrinogen IX + 3 a menaquinone = protoporphyrin IX + 3 a menaquinol</text>
        <dbReference type="Rhea" id="RHEA:27409"/>
        <dbReference type="Rhea" id="RHEA-COMP:9537"/>
        <dbReference type="Rhea" id="RHEA-COMP:9539"/>
        <dbReference type="ChEBI" id="CHEBI:16374"/>
        <dbReference type="ChEBI" id="CHEBI:18151"/>
        <dbReference type="ChEBI" id="CHEBI:57306"/>
        <dbReference type="ChEBI" id="CHEBI:57307"/>
        <dbReference type="EC" id="1.3.5.3"/>
    </reaction>
</comment>
<dbReference type="HAMAP" id="MF_00853">
    <property type="entry name" value="HemG"/>
    <property type="match status" value="1"/>
</dbReference>
<comment type="catalytic activity">
    <reaction evidence="7">
        <text>protoporphyrinogen IX + 3 a quinone = protoporphyrin IX + 3 a quinol</text>
        <dbReference type="Rhea" id="RHEA:65032"/>
        <dbReference type="ChEBI" id="CHEBI:24646"/>
        <dbReference type="ChEBI" id="CHEBI:57306"/>
        <dbReference type="ChEBI" id="CHEBI:57307"/>
        <dbReference type="ChEBI" id="CHEBI:132124"/>
        <dbReference type="EC" id="1.3.5.3"/>
    </reaction>
</comment>
<proteinExistence type="inferred from homology"/>
<keyword evidence="3 7" id="KW-0547">Nucleotide-binding</keyword>
<comment type="function">
    <text evidence="7">Catalyzes the 6-electron oxidation of protoporphyrinogen IX to form protoporphyrin IX; under anaerobic conditions uses menaquinone as an electron acceptor, under aerobic conditions uses ubiquinone as an electron acceptor.</text>
</comment>
<name>A0ABY5GEV5_9GAMM</name>
<evidence type="ECO:0000256" key="4">
    <source>
        <dbReference type="ARBA" id="ARBA00023002"/>
    </source>
</evidence>
<comment type="cofactor">
    <cofactor evidence="7">
        <name>FMN</name>
        <dbReference type="ChEBI" id="CHEBI:58210"/>
    </cofactor>
    <text evidence="7">Binds 1 FMN non-covalently per subunit.</text>
</comment>
<dbReference type="Gene3D" id="3.40.50.360">
    <property type="match status" value="1"/>
</dbReference>
<keyword evidence="7" id="KW-1003">Cell membrane</keyword>
<dbReference type="RefSeq" id="WP_255389035.1">
    <property type="nucleotide sequence ID" value="NZ_CP101508.1"/>
</dbReference>
<sequence length="174" mass="20414">MEKVLLLHSSSDGQTVKILRHIEQTLGEGYQCELMDLNTLPVIDFNGYQKVLIGASIRYGHLNKKLYQFIEIHQKVLEAHKVGFFCVNLTARKEGKNTPETSVYMKKFLQKSPWHPKLQAVFAGALRYPRYGWFDRMMIQFIMRLTGGETDTRKEVEYTDWDKVSQFALRFKQF</sequence>
<dbReference type="PANTHER" id="PTHR38030:SF2">
    <property type="entry name" value="PROTOPORPHYRINOGEN IX DEHYDROGENASE [QUINONE]"/>
    <property type="match status" value="1"/>
</dbReference>